<dbReference type="Proteomes" id="UP001458880">
    <property type="component" value="Unassembled WGS sequence"/>
</dbReference>
<gene>
    <name evidence="1" type="ORF">QE152_g28486</name>
</gene>
<comment type="caution">
    <text evidence="1">The sequence shown here is derived from an EMBL/GenBank/DDBJ whole genome shotgun (WGS) entry which is preliminary data.</text>
</comment>
<dbReference type="Pfam" id="PF05380">
    <property type="entry name" value="Peptidase_A17"/>
    <property type="match status" value="1"/>
</dbReference>
<accession>A0AAW1JJC6</accession>
<keyword evidence="2" id="KW-1185">Reference proteome</keyword>
<name>A0AAW1JJC6_POPJA</name>
<dbReference type="GO" id="GO:0071897">
    <property type="term" value="P:DNA biosynthetic process"/>
    <property type="evidence" value="ECO:0007669"/>
    <property type="project" value="UniProtKB-ARBA"/>
</dbReference>
<reference evidence="1 2" key="1">
    <citation type="journal article" date="2024" name="BMC Genomics">
        <title>De novo assembly and annotation of Popillia japonica's genome with initial clues to its potential as an invasive pest.</title>
        <authorList>
            <person name="Cucini C."/>
            <person name="Boschi S."/>
            <person name="Funari R."/>
            <person name="Cardaioli E."/>
            <person name="Iannotti N."/>
            <person name="Marturano G."/>
            <person name="Paoli F."/>
            <person name="Bruttini M."/>
            <person name="Carapelli A."/>
            <person name="Frati F."/>
            <person name="Nardi F."/>
        </authorList>
    </citation>
    <scope>NUCLEOTIDE SEQUENCE [LARGE SCALE GENOMIC DNA]</scope>
    <source>
        <strain evidence="1">DMR45628</strain>
    </source>
</reference>
<evidence type="ECO:0000313" key="2">
    <source>
        <dbReference type="Proteomes" id="UP001458880"/>
    </source>
</evidence>
<dbReference type="InterPro" id="IPR005312">
    <property type="entry name" value="DUF1759"/>
</dbReference>
<protein>
    <submittedName>
        <fullName evidence="1">Pao retrotransposon peptidase</fullName>
    </submittedName>
</protein>
<evidence type="ECO:0000313" key="1">
    <source>
        <dbReference type="EMBL" id="KAK9704106.1"/>
    </source>
</evidence>
<dbReference type="InterPro" id="IPR008042">
    <property type="entry name" value="Retrotrans_Pao"/>
</dbReference>
<dbReference type="PANTHER" id="PTHR47331">
    <property type="entry name" value="PHD-TYPE DOMAIN-CONTAINING PROTEIN"/>
    <property type="match status" value="1"/>
</dbReference>
<dbReference type="EMBL" id="JASPKY010000357">
    <property type="protein sequence ID" value="KAK9704106.1"/>
    <property type="molecule type" value="Genomic_DNA"/>
</dbReference>
<dbReference type="InterPro" id="IPR043502">
    <property type="entry name" value="DNA/RNA_pol_sf"/>
</dbReference>
<sequence>MFKRGAGILNSVSISDESYLLTWDLLHERFENKQFIVHNHIHALFSLNHVKRDSYKSLRELLVNVNWHLRSLEQLELPTKHWDDLVIYLICTKLDAASEREWDTAHNVNELPKLEKLFAFLNQRCRQLEKTNPMTDNHSSSKSKTNSLISANHPNCNYCNQSHFISRCDSFLKLTVNNRIDEIKKKRLCLNCLGKGHNIAGCKSKYSFKRCNKKHHSLLHIEQTALPKANLKETAKSVNEASTTVAHVAAKNEINQILLSTAYVRVSDAAGSWHHCKAILDSGSQSNFITHIFLKKLNLNSIQIQSRVVGINQATVNLDRWILSGPLSVYQPQQQQKLACYLSANLEDQLIERFWSIEECDSKRNWSLQEHECETHFNKTTTRDPTGRFVVSIPFTSNKNRLGASRHMALKRFYAMERRLNQDIESKRDYVEFLADIEKMYRQILLSGPDRKYHRIFWRSDAAQSVQCYELQTITYGTASASYLATRCLQQLAIDYNSHYPEACLALNRDFYVDDLLTGANSLDEINKLHNDLINILSSAGLNLRKWLSNSANFKNCNESDQIQLGDNSETRTLGISWSSSLDIFKYEIAKLPCPKRVTKRAILATTAKIFDPLGLLGPVIVKAKLIMQQLWLSKLSCDESISQDIYFKWIKFQAKLIMQQLWLSGIHFFANRVAKIQSITNAQEWAHVKSQDNPADLISRGAAPTILIESTLWWHGPTWLAKKRNEWPSEASYASPLEQLPELRKTILMSNVNNFGQVKQATLPLWSSYQNCVKLY</sequence>
<dbReference type="SUPFAM" id="SSF56672">
    <property type="entry name" value="DNA/RNA polymerases"/>
    <property type="match status" value="1"/>
</dbReference>
<organism evidence="1 2">
    <name type="scientific">Popillia japonica</name>
    <name type="common">Japanese beetle</name>
    <dbReference type="NCBI Taxonomy" id="7064"/>
    <lineage>
        <taxon>Eukaryota</taxon>
        <taxon>Metazoa</taxon>
        <taxon>Ecdysozoa</taxon>
        <taxon>Arthropoda</taxon>
        <taxon>Hexapoda</taxon>
        <taxon>Insecta</taxon>
        <taxon>Pterygota</taxon>
        <taxon>Neoptera</taxon>
        <taxon>Endopterygota</taxon>
        <taxon>Coleoptera</taxon>
        <taxon>Polyphaga</taxon>
        <taxon>Scarabaeiformia</taxon>
        <taxon>Scarabaeidae</taxon>
        <taxon>Rutelinae</taxon>
        <taxon>Popillia</taxon>
    </lineage>
</organism>
<dbReference type="AlphaFoldDB" id="A0AAW1JJC6"/>
<dbReference type="Pfam" id="PF03564">
    <property type="entry name" value="DUF1759"/>
    <property type="match status" value="1"/>
</dbReference>
<proteinExistence type="predicted"/>